<dbReference type="PANTHER" id="PTHR38674">
    <property type="entry name" value="ALKANE 1-MONOOXYGENASE 1"/>
    <property type="match status" value="1"/>
</dbReference>
<keyword evidence="6 14" id="KW-0812">Transmembrane</keyword>
<dbReference type="GO" id="GO:0006629">
    <property type="term" value="P:lipid metabolic process"/>
    <property type="evidence" value="ECO:0007669"/>
    <property type="project" value="InterPro"/>
</dbReference>
<comment type="caution">
    <text evidence="16">The sequence shown here is derived from an EMBL/GenBank/DDBJ whole genome shotgun (WGS) entry which is preliminary data.</text>
</comment>
<keyword evidence="4" id="KW-1003">Cell membrane</keyword>
<organism evidence="16 17">
    <name type="scientific">Hydrocarboniphaga effusa AP103</name>
    <dbReference type="NCBI Taxonomy" id="1172194"/>
    <lineage>
        <taxon>Bacteria</taxon>
        <taxon>Pseudomonadati</taxon>
        <taxon>Pseudomonadota</taxon>
        <taxon>Gammaproteobacteria</taxon>
        <taxon>Nevskiales</taxon>
        <taxon>Nevskiaceae</taxon>
        <taxon>Hydrocarboniphaga</taxon>
    </lineage>
</organism>
<dbReference type="Gene3D" id="2.20.28.10">
    <property type="match status" value="1"/>
</dbReference>
<feature type="domain" description="Rubredoxin-like" evidence="15">
    <location>
        <begin position="414"/>
        <end position="466"/>
    </location>
</feature>
<sequence>MDGIARMPTNNTWVDGKRYWWLLSPALPLIALGSVFASLYGAPAWTLWILPVVFYCGVPLFDWLISEDRVNAPESAVAGLDQDRYYRRIVYLYIPTQYVITILGAWYAVQGTLDIWGLAGLTITVGMINGVGINTAHELGHKTNSLERWLARITLAPVAYGHFFIEHNKGHHKNVATPEDPASSRMGESFWTFLPRSVIGSARSAWHIEAERLKRIDRPAWSMKNENLQSWAMTVVMFAALTAWLGWGALLFLVVQAIYGFCLLEVVNYLEHYSLARKKDANGRYERCQPRHSWNSNHVVTNLLLYQLQRHSDHHANPTRRYQALRHFEDSPQLPSGYAGMILVAYFPPLWFKLMNPRVVAHHGGDLLKANLHPRARERLLKRYMPNYVPEREMGTVKKAEKPTAEQAKPVSATDRYECPNCQYIYVESVGCPAEGYPAGTTWASLPADWPCPQCAVREKPDFKPVPAQQ</sequence>
<dbReference type="InterPro" id="IPR024934">
    <property type="entry name" value="Rubredoxin-like_dom"/>
</dbReference>
<feature type="transmembrane region" description="Helical" evidence="14">
    <location>
        <begin position="115"/>
        <end position="136"/>
    </location>
</feature>
<accession>I8T3V4</accession>
<dbReference type="RefSeq" id="WP_007186520.1">
    <property type="nucleotide sequence ID" value="NZ_AKGD01000003.1"/>
</dbReference>
<evidence type="ECO:0000256" key="2">
    <source>
        <dbReference type="ARBA" id="ARBA00010823"/>
    </source>
</evidence>
<keyword evidence="11" id="KW-0408">Iron</keyword>
<evidence type="ECO:0000256" key="13">
    <source>
        <dbReference type="ARBA" id="ARBA00023136"/>
    </source>
</evidence>
<dbReference type="InterPro" id="IPR005804">
    <property type="entry name" value="FA_desaturase_dom"/>
</dbReference>
<dbReference type="Pfam" id="PF00487">
    <property type="entry name" value="FA_desaturase"/>
    <property type="match status" value="1"/>
</dbReference>
<dbReference type="PROSITE" id="PS50903">
    <property type="entry name" value="RUBREDOXIN_LIKE"/>
    <property type="match status" value="1"/>
</dbReference>
<protein>
    <submittedName>
        <fullName evidence="16">Alkane 1-monooxygenase</fullName>
    </submittedName>
</protein>
<evidence type="ECO:0000256" key="10">
    <source>
        <dbReference type="ARBA" id="ARBA00023002"/>
    </source>
</evidence>
<evidence type="ECO:0000313" key="17">
    <source>
        <dbReference type="Proteomes" id="UP000003704"/>
    </source>
</evidence>
<evidence type="ECO:0000256" key="8">
    <source>
        <dbReference type="ARBA" id="ARBA00022982"/>
    </source>
</evidence>
<keyword evidence="12 16" id="KW-0503">Monooxygenase</keyword>
<keyword evidence="9 14" id="KW-1133">Transmembrane helix</keyword>
<dbReference type="PROSITE" id="PS00202">
    <property type="entry name" value="RUBREDOXIN"/>
    <property type="match status" value="1"/>
</dbReference>
<dbReference type="InterPro" id="IPR018527">
    <property type="entry name" value="Rubredoxin_Fe_BS"/>
</dbReference>
<dbReference type="InterPro" id="IPR024935">
    <property type="entry name" value="Rubredoxin_dom"/>
</dbReference>
<name>I8T3V4_9GAMM</name>
<evidence type="ECO:0000256" key="12">
    <source>
        <dbReference type="ARBA" id="ARBA00023033"/>
    </source>
</evidence>
<dbReference type="GO" id="GO:0005886">
    <property type="term" value="C:plasma membrane"/>
    <property type="evidence" value="ECO:0007669"/>
    <property type="project" value="UniProtKB-SubCell"/>
</dbReference>
<dbReference type="CDD" id="cd03512">
    <property type="entry name" value="Alkane-hydroxylase"/>
    <property type="match status" value="1"/>
</dbReference>
<proteinExistence type="inferred from homology"/>
<dbReference type="Pfam" id="PF00301">
    <property type="entry name" value="Rubredoxin"/>
    <property type="match status" value="1"/>
</dbReference>
<evidence type="ECO:0000256" key="4">
    <source>
        <dbReference type="ARBA" id="ARBA00022475"/>
    </source>
</evidence>
<keyword evidence="17" id="KW-1185">Reference proteome</keyword>
<keyword evidence="3" id="KW-0813">Transport</keyword>
<evidence type="ECO:0000259" key="15">
    <source>
        <dbReference type="PROSITE" id="PS50903"/>
    </source>
</evidence>
<evidence type="ECO:0000256" key="3">
    <source>
        <dbReference type="ARBA" id="ARBA00022448"/>
    </source>
</evidence>
<keyword evidence="7" id="KW-0479">Metal-binding</keyword>
<dbReference type="SUPFAM" id="SSF57802">
    <property type="entry name" value="Rubredoxin-like"/>
    <property type="match status" value="1"/>
</dbReference>
<dbReference type="GO" id="GO:0005506">
    <property type="term" value="F:iron ion binding"/>
    <property type="evidence" value="ECO:0007669"/>
    <property type="project" value="InterPro"/>
</dbReference>
<comment type="similarity">
    <text evidence="2">Belongs to the fatty acid desaturase type 1 family. AlkB subfamily.</text>
</comment>
<dbReference type="GO" id="GO:0004497">
    <property type="term" value="F:monooxygenase activity"/>
    <property type="evidence" value="ECO:0007669"/>
    <property type="project" value="UniProtKB-KW"/>
</dbReference>
<dbReference type="Proteomes" id="UP000003704">
    <property type="component" value="Unassembled WGS sequence"/>
</dbReference>
<dbReference type="PATRIC" id="fig|1172194.4.peg.3477"/>
<keyword evidence="5" id="KW-0997">Cell inner membrane</keyword>
<gene>
    <name evidence="16" type="ORF">WQQ_35830</name>
</gene>
<evidence type="ECO:0000256" key="14">
    <source>
        <dbReference type="SAM" id="Phobius"/>
    </source>
</evidence>
<comment type="subcellular location">
    <subcellularLocation>
        <location evidence="1">Cell inner membrane</location>
        <topology evidence="1">Multi-pass membrane protein</topology>
    </subcellularLocation>
</comment>
<evidence type="ECO:0000256" key="11">
    <source>
        <dbReference type="ARBA" id="ARBA00023004"/>
    </source>
</evidence>
<keyword evidence="13 14" id="KW-0472">Membrane</keyword>
<feature type="transmembrane region" description="Helical" evidence="14">
    <location>
        <begin position="45"/>
        <end position="65"/>
    </location>
</feature>
<keyword evidence="8" id="KW-0249">Electron transport</keyword>
<dbReference type="InterPro" id="IPR033885">
    <property type="entry name" value="AlkB/XylM"/>
</dbReference>
<dbReference type="CDD" id="cd00730">
    <property type="entry name" value="rubredoxin"/>
    <property type="match status" value="1"/>
</dbReference>
<feature type="transmembrane region" description="Helical" evidence="14">
    <location>
        <begin position="20"/>
        <end position="39"/>
    </location>
</feature>
<dbReference type="AlphaFoldDB" id="I8T3V4"/>
<dbReference type="PANTHER" id="PTHR38674:SF1">
    <property type="entry name" value="ALKANE 1-MONOOXYGENASE 1"/>
    <property type="match status" value="1"/>
</dbReference>
<reference evidence="16 17" key="1">
    <citation type="journal article" date="2012" name="J. Bacteriol.">
        <title>Genome Sequence of n-Alkane-Degrading Hydrocarboniphaga effusa Strain AP103T (ATCC BAA-332T).</title>
        <authorList>
            <person name="Chang H.K."/>
            <person name="Zylstra G.J."/>
            <person name="Chae J.C."/>
        </authorList>
    </citation>
    <scope>NUCLEOTIDE SEQUENCE [LARGE SCALE GENOMIC DNA]</scope>
    <source>
        <strain evidence="16 17">AP103</strain>
    </source>
</reference>
<evidence type="ECO:0000256" key="5">
    <source>
        <dbReference type="ARBA" id="ARBA00022519"/>
    </source>
</evidence>
<evidence type="ECO:0000256" key="9">
    <source>
        <dbReference type="ARBA" id="ARBA00022989"/>
    </source>
</evidence>
<evidence type="ECO:0000313" key="16">
    <source>
        <dbReference type="EMBL" id="EIT68388.1"/>
    </source>
</evidence>
<dbReference type="STRING" id="1172194.WQQ_35830"/>
<evidence type="ECO:0000256" key="6">
    <source>
        <dbReference type="ARBA" id="ARBA00022692"/>
    </source>
</evidence>
<dbReference type="EMBL" id="AKGD01000003">
    <property type="protein sequence ID" value="EIT68388.1"/>
    <property type="molecule type" value="Genomic_DNA"/>
</dbReference>
<feature type="transmembrane region" description="Helical" evidence="14">
    <location>
        <begin position="90"/>
        <end position="109"/>
    </location>
</feature>
<keyword evidence="10" id="KW-0560">Oxidoreductase</keyword>
<evidence type="ECO:0000256" key="7">
    <source>
        <dbReference type="ARBA" id="ARBA00022723"/>
    </source>
</evidence>
<evidence type="ECO:0000256" key="1">
    <source>
        <dbReference type="ARBA" id="ARBA00004429"/>
    </source>
</evidence>
<feature type="transmembrane region" description="Helical" evidence="14">
    <location>
        <begin position="228"/>
        <end position="245"/>
    </location>
</feature>